<keyword evidence="3 5" id="KW-0371">Homeobox</keyword>
<dbReference type="InterPro" id="IPR001356">
    <property type="entry name" value="HD"/>
</dbReference>
<dbReference type="PANTHER" id="PTHR24208">
    <property type="entry name" value="LIM/HOMEOBOX PROTEIN LHX"/>
    <property type="match status" value="1"/>
</dbReference>
<dbReference type="SUPFAM" id="SSF46689">
    <property type="entry name" value="Homeodomain-like"/>
    <property type="match status" value="1"/>
</dbReference>
<dbReference type="HOGENOM" id="CLU_057163_0_0_1"/>
<keyword evidence="2 5" id="KW-0238">DNA-binding</keyword>
<dbReference type="Pfam" id="PF00046">
    <property type="entry name" value="Homeodomain"/>
    <property type="match status" value="1"/>
</dbReference>
<evidence type="ECO:0000313" key="9">
    <source>
        <dbReference type="EMBL" id="KID65713.1"/>
    </source>
</evidence>
<feature type="domain" description="Homeobox" evidence="8">
    <location>
        <begin position="180"/>
        <end position="241"/>
    </location>
</feature>
<reference evidence="9 10" key="1">
    <citation type="journal article" date="2014" name="Proc. Natl. Acad. Sci. U.S.A.">
        <title>Trajectory and genomic determinants of fungal-pathogen speciation and host adaptation.</title>
        <authorList>
            <person name="Hu X."/>
            <person name="Xiao G."/>
            <person name="Zheng P."/>
            <person name="Shang Y."/>
            <person name="Su Y."/>
            <person name="Zhang X."/>
            <person name="Liu X."/>
            <person name="Zhan S."/>
            <person name="St Leger R.J."/>
            <person name="Wang C."/>
        </authorList>
    </citation>
    <scope>NUCLEOTIDE SEQUENCE [LARGE SCALE GENOMIC DNA]</scope>
    <source>
        <strain evidence="9 10">ARSEF 549</strain>
    </source>
</reference>
<name>A0A0B4F5G3_METAF</name>
<sequence>MSEKQSLPSPLEPEWQGQYAYSRLETNPYQRPSLDTRNDPDRHRTESTTSMRHQYQSQDLKIESIAHEAVRSLGTSNPQLGRPTSSFYGTTSACSKPSRTINRDSLGADISPYPRLTEASNFYRSQGDQTPGAELTKFDREDKERCSSQDTEFDVYNDDDDDSDRVSHFYHQTEAERITACRKMKRFRLTHQQTRFLMSEFTKQPHPDATLRERLSREIPGLSPRQVQVWFQNRRAKMKRVTIDERDRMVRTRAVPDNFNNLQAIHSSYGALHGIGASVSPPNLGLMGHPYGSHEARPLMLGLRSSAVESNVSPNGLSKSLSGINIGQPGSVPSPNIVPLSNNLYNDGYTARSSTPSPTPGLDYQASTTYWNSTADKMGTELLSLPGRDSRNDSEREGSGKNL</sequence>
<keyword evidence="4 5" id="KW-0539">Nucleus</keyword>
<evidence type="ECO:0000256" key="4">
    <source>
        <dbReference type="ARBA" id="ARBA00023242"/>
    </source>
</evidence>
<dbReference type="SMART" id="SM00389">
    <property type="entry name" value="HOX"/>
    <property type="match status" value="1"/>
</dbReference>
<evidence type="ECO:0000256" key="7">
    <source>
        <dbReference type="SAM" id="MobiDB-lite"/>
    </source>
</evidence>
<feature type="compositionally biased region" description="Basic and acidic residues" evidence="7">
    <location>
        <begin position="388"/>
        <end position="403"/>
    </location>
</feature>
<feature type="region of interest" description="Disordered" evidence="7">
    <location>
        <begin position="74"/>
        <end position="113"/>
    </location>
</feature>
<dbReference type="AlphaFoldDB" id="A0A0B4F5G3"/>
<organism evidence="9 10">
    <name type="scientific">Metarhizium anisopliae (strain ARSEF 549)</name>
    <dbReference type="NCBI Taxonomy" id="3151832"/>
    <lineage>
        <taxon>Eukaryota</taxon>
        <taxon>Fungi</taxon>
        <taxon>Dikarya</taxon>
        <taxon>Ascomycota</taxon>
        <taxon>Pezizomycotina</taxon>
        <taxon>Sordariomycetes</taxon>
        <taxon>Hypocreomycetidae</taxon>
        <taxon>Hypocreales</taxon>
        <taxon>Clavicipitaceae</taxon>
        <taxon>Metarhizium</taxon>
    </lineage>
</organism>
<accession>A0A0B4F5G3</accession>
<dbReference type="PROSITE" id="PS50071">
    <property type="entry name" value="HOMEOBOX_2"/>
    <property type="match status" value="1"/>
</dbReference>
<evidence type="ECO:0000256" key="6">
    <source>
        <dbReference type="RuleBase" id="RU000682"/>
    </source>
</evidence>
<proteinExistence type="predicted"/>
<evidence type="ECO:0000313" key="10">
    <source>
        <dbReference type="Proteomes" id="UP000031186"/>
    </source>
</evidence>
<dbReference type="CDD" id="cd00086">
    <property type="entry name" value="homeodomain"/>
    <property type="match status" value="1"/>
</dbReference>
<dbReference type="InterPro" id="IPR050453">
    <property type="entry name" value="LIM_Homeobox_TF"/>
</dbReference>
<feature type="compositionally biased region" description="Polar residues" evidence="7">
    <location>
        <begin position="74"/>
        <end position="100"/>
    </location>
</feature>
<keyword evidence="10" id="KW-1185">Reference proteome</keyword>
<gene>
    <name evidence="9" type="ORF">MAN_05372</name>
</gene>
<feature type="compositionally biased region" description="Basic and acidic residues" evidence="7">
    <location>
        <begin position="34"/>
        <end position="46"/>
    </location>
</feature>
<feature type="region of interest" description="Disordered" evidence="7">
    <location>
        <begin position="1"/>
        <end position="57"/>
    </location>
</feature>
<evidence type="ECO:0000256" key="5">
    <source>
        <dbReference type="PROSITE-ProRule" id="PRU00108"/>
    </source>
</evidence>
<comment type="subcellular location">
    <subcellularLocation>
        <location evidence="1 5 6">Nucleus</location>
    </subcellularLocation>
</comment>
<dbReference type="Proteomes" id="UP000031186">
    <property type="component" value="Unassembled WGS sequence"/>
</dbReference>
<dbReference type="OrthoDB" id="6159439at2759"/>
<evidence type="ECO:0000256" key="3">
    <source>
        <dbReference type="ARBA" id="ARBA00023155"/>
    </source>
</evidence>
<dbReference type="VEuPathDB" id="FungiDB:MAN_05372"/>
<feature type="region of interest" description="Disordered" evidence="7">
    <location>
        <begin position="381"/>
        <end position="403"/>
    </location>
</feature>
<comment type="caution">
    <text evidence="9">The sequence shown here is derived from an EMBL/GenBank/DDBJ whole genome shotgun (WGS) entry which is preliminary data.</text>
</comment>
<dbReference type="GO" id="GO:0005634">
    <property type="term" value="C:nucleus"/>
    <property type="evidence" value="ECO:0007669"/>
    <property type="project" value="UniProtKB-SubCell"/>
</dbReference>
<feature type="non-terminal residue" evidence="9">
    <location>
        <position position="1"/>
    </location>
</feature>
<feature type="DNA-binding region" description="Homeobox" evidence="5">
    <location>
        <begin position="182"/>
        <end position="242"/>
    </location>
</feature>
<dbReference type="PANTHER" id="PTHR24208:SF166">
    <property type="entry name" value="LIM HOMEOBOX TRANSCRIPTION FACTOR 1 ALPHA, ISOFORM B"/>
    <property type="match status" value="1"/>
</dbReference>
<dbReference type="InterPro" id="IPR009057">
    <property type="entry name" value="Homeodomain-like_sf"/>
</dbReference>
<evidence type="ECO:0000256" key="2">
    <source>
        <dbReference type="ARBA" id="ARBA00023125"/>
    </source>
</evidence>
<dbReference type="Gene3D" id="1.10.10.60">
    <property type="entry name" value="Homeodomain-like"/>
    <property type="match status" value="1"/>
</dbReference>
<evidence type="ECO:0000256" key="1">
    <source>
        <dbReference type="ARBA" id="ARBA00004123"/>
    </source>
</evidence>
<protein>
    <submittedName>
        <fullName evidence="9">Homeobox domain containing protein</fullName>
    </submittedName>
</protein>
<dbReference type="EMBL" id="AZNF01000006">
    <property type="protein sequence ID" value="KID65713.1"/>
    <property type="molecule type" value="Genomic_DNA"/>
</dbReference>
<feature type="compositionally biased region" description="Polar residues" evidence="7">
    <location>
        <begin position="47"/>
        <end position="57"/>
    </location>
</feature>
<evidence type="ECO:0000259" key="8">
    <source>
        <dbReference type="PROSITE" id="PS50071"/>
    </source>
</evidence>
<feature type="compositionally biased region" description="Polar residues" evidence="7">
    <location>
        <begin position="24"/>
        <end position="33"/>
    </location>
</feature>
<dbReference type="GO" id="GO:0000977">
    <property type="term" value="F:RNA polymerase II transcription regulatory region sequence-specific DNA binding"/>
    <property type="evidence" value="ECO:0007669"/>
    <property type="project" value="TreeGrafter"/>
</dbReference>
<dbReference type="GO" id="GO:0000981">
    <property type="term" value="F:DNA-binding transcription factor activity, RNA polymerase II-specific"/>
    <property type="evidence" value="ECO:0007669"/>
    <property type="project" value="TreeGrafter"/>
</dbReference>